<reference evidence="2 3" key="1">
    <citation type="submission" date="2019-03" db="EMBL/GenBank/DDBJ databases">
        <title>Metabolic potential of uncultured bacteria and archaea associated with petroleum seepage in deep-sea sediments.</title>
        <authorList>
            <person name="Dong X."/>
            <person name="Hubert C."/>
        </authorList>
    </citation>
    <scope>NUCLEOTIDE SEQUENCE [LARGE SCALE GENOMIC DNA]</scope>
    <source>
        <strain evidence="2">E44_bin92</strain>
    </source>
</reference>
<comment type="caution">
    <text evidence="2">The sequence shown here is derived from an EMBL/GenBank/DDBJ whole genome shotgun (WGS) entry which is preliminary data.</text>
</comment>
<gene>
    <name evidence="2" type="ORF">E3J95_01845</name>
</gene>
<dbReference type="AlphaFoldDB" id="A0A523QL42"/>
<keyword evidence="1" id="KW-0732">Signal</keyword>
<protein>
    <submittedName>
        <fullName evidence="2">Uncharacterized protein</fullName>
    </submittedName>
</protein>
<dbReference type="EMBL" id="SOKU01000086">
    <property type="protein sequence ID" value="TES86490.1"/>
    <property type="molecule type" value="Genomic_DNA"/>
</dbReference>
<feature type="signal peptide" evidence="1">
    <location>
        <begin position="1"/>
        <end position="23"/>
    </location>
</feature>
<proteinExistence type="predicted"/>
<evidence type="ECO:0000256" key="1">
    <source>
        <dbReference type="SAM" id="SignalP"/>
    </source>
</evidence>
<dbReference type="Proteomes" id="UP000320781">
    <property type="component" value="Unassembled WGS sequence"/>
</dbReference>
<sequence length="208" mass="22606">MRKTGVILLAVALVLVWAQAAFAVVEISDEISDTIERGKELYQEGKYSEASSELQFAVGQIQNLQAEQLKQLLPDPLPGWTAEEASASAAAMGLFGGGVTASRTYNKEGADEYIEIEILSESPLLQTVLMFLTNPMMASAQPDTKLVRIKGEKALEKFSAQDEDGELSVVLDGKTLVTVRGSEITDKDILYKYVDAVDFEQVRKALAG</sequence>
<evidence type="ECO:0000313" key="2">
    <source>
        <dbReference type="EMBL" id="TES86490.1"/>
    </source>
</evidence>
<feature type="chain" id="PRO_5022243724" evidence="1">
    <location>
        <begin position="24"/>
        <end position="208"/>
    </location>
</feature>
<organism evidence="2 3">
    <name type="scientific">Aerophobetes bacterium</name>
    <dbReference type="NCBI Taxonomy" id="2030807"/>
    <lineage>
        <taxon>Bacteria</taxon>
        <taxon>Candidatus Aerophobota</taxon>
    </lineage>
</organism>
<accession>A0A523QL42</accession>
<evidence type="ECO:0000313" key="3">
    <source>
        <dbReference type="Proteomes" id="UP000320781"/>
    </source>
</evidence>
<name>A0A523QL42_UNCAE</name>